<keyword evidence="2" id="KW-1185">Reference proteome</keyword>
<evidence type="ECO:0000313" key="1">
    <source>
        <dbReference type="EMBL" id="KAK9712349.1"/>
    </source>
</evidence>
<dbReference type="InterPro" id="IPR008042">
    <property type="entry name" value="Retrotrans_Pao"/>
</dbReference>
<dbReference type="PANTHER" id="PTHR47331">
    <property type="entry name" value="PHD-TYPE DOMAIN-CONTAINING PROTEIN"/>
    <property type="match status" value="1"/>
</dbReference>
<dbReference type="EMBL" id="JASPKY010000265">
    <property type="protein sequence ID" value="KAK9712349.1"/>
    <property type="molecule type" value="Genomic_DNA"/>
</dbReference>
<comment type="caution">
    <text evidence="1">The sequence shown here is derived from an EMBL/GenBank/DDBJ whole genome shotgun (WGS) entry which is preliminary data.</text>
</comment>
<evidence type="ECO:0000313" key="2">
    <source>
        <dbReference type="Proteomes" id="UP001458880"/>
    </source>
</evidence>
<organism evidence="1 2">
    <name type="scientific">Popillia japonica</name>
    <name type="common">Japanese beetle</name>
    <dbReference type="NCBI Taxonomy" id="7064"/>
    <lineage>
        <taxon>Eukaryota</taxon>
        <taxon>Metazoa</taxon>
        <taxon>Ecdysozoa</taxon>
        <taxon>Arthropoda</taxon>
        <taxon>Hexapoda</taxon>
        <taxon>Insecta</taxon>
        <taxon>Pterygota</taxon>
        <taxon>Neoptera</taxon>
        <taxon>Endopterygota</taxon>
        <taxon>Coleoptera</taxon>
        <taxon>Polyphaga</taxon>
        <taxon>Scarabaeiformia</taxon>
        <taxon>Scarabaeidae</taxon>
        <taxon>Rutelinae</taxon>
        <taxon>Popillia</taxon>
    </lineage>
</organism>
<dbReference type="AlphaFoldDB" id="A0AAW1K541"/>
<gene>
    <name evidence="1" type="ORF">QE152_g24971</name>
</gene>
<reference evidence="1 2" key="1">
    <citation type="journal article" date="2024" name="BMC Genomics">
        <title>De novo assembly and annotation of Popillia japonica's genome with initial clues to its potential as an invasive pest.</title>
        <authorList>
            <person name="Cucini C."/>
            <person name="Boschi S."/>
            <person name="Funari R."/>
            <person name="Cardaioli E."/>
            <person name="Iannotti N."/>
            <person name="Marturano G."/>
            <person name="Paoli F."/>
            <person name="Bruttini M."/>
            <person name="Carapelli A."/>
            <person name="Frati F."/>
            <person name="Nardi F."/>
        </authorList>
    </citation>
    <scope>NUCLEOTIDE SEQUENCE [LARGE SCALE GENOMIC DNA]</scope>
    <source>
        <strain evidence="1">DMR45628</strain>
    </source>
</reference>
<dbReference type="Proteomes" id="UP001458880">
    <property type="component" value="Unassembled WGS sequence"/>
</dbReference>
<accession>A0AAW1K541</accession>
<sequence length="339" mass="38482">MIPRSWSSYSTGFLYGFAYQISNPIQPTLTKRNLLSIISQIYDPLGFIGLVITKAKLMLQLLWKSKIDWDQELSPELLSVCDASEKASYSTGFLYGFAYQISNPIQPTLTKRNLLSIISQIYDPLGFIGLVITKAKLMLQLLWKSKIDWDQELSPELLSVCDASEKAYGTCLVIRSTDSLQRVQVHVFSDASEKAYGTCLVIRSTDSLQRVQVKLVCSKSRVAPLKLCRKVLNAFKCKINSTTYWCDSTTVLAWISTDVSRLKTFISSRVSKIHTFSKPSQWRYLPSNEHPADVISRGLNPDQTSDCTLWFERPTWLTLEPNFSPLQILLFSKQMACQN</sequence>
<protein>
    <submittedName>
        <fullName evidence="1">Pao retrotransposon peptidase</fullName>
    </submittedName>
</protein>
<proteinExistence type="predicted"/>
<name>A0AAW1K541_POPJA</name>
<dbReference type="Pfam" id="PF05380">
    <property type="entry name" value="Peptidase_A17"/>
    <property type="match status" value="2"/>
</dbReference>